<dbReference type="OrthoDB" id="7338235at2"/>
<evidence type="ECO:0000256" key="2">
    <source>
        <dbReference type="SAM" id="Phobius"/>
    </source>
</evidence>
<dbReference type="AlphaFoldDB" id="A0A508TJP8"/>
<feature type="compositionally biased region" description="Pro residues" evidence="1">
    <location>
        <begin position="139"/>
        <end position="152"/>
    </location>
</feature>
<keyword evidence="2" id="KW-0812">Transmembrane</keyword>
<dbReference type="EMBL" id="CAADFC020000020">
    <property type="protein sequence ID" value="VIO74476.1"/>
    <property type="molecule type" value="Genomic_DNA"/>
</dbReference>
<sequence length="513" mass="54860">MADRYQDRPFPAADDYDRGAYPDAAPKAEGDPLAELARLIGQTDPFGTASKTQPPHPLLSRANARPPAQQHAHEPPAEDEDTRPAGPPPWMQRARQEPRQEQPRQEPQPPAPVAYDEEPEQDYQPSAVHPLHRYAAKPAPVPEPEPVVPYQPAPAFQQADGFDEEFRHQDDGRQGHGQGHGQDHDPSRYDDALYGQLEATGEHDLQRDPAYPDDPYAYQDYEEEPEPRRRSRGVMTVAAVLALAVIGTGGAFAYRTYVGSARSGEPPIIKADNTPTKVIPAQADAPAKTPDRMAAGDGTEKIVSREETPVDPSAKVSGPRVVPLVANPNPPPLSSVQTTPPPPAPATANGTLPNNEPRKVRTLSVKGDTPDGAQAAAKPPAPPKPQVPRSNPASANASVNSPLSLTPGQAEAPAAPPTRVASTTTASVSSGGYLVQVSSQKNEADAQASYKVLQNKYSSLLASQPLVVRRVDLAEKGVYYRAFAGPLGSAEEANQLCKSLKSAGLPNCFIQRN</sequence>
<feature type="compositionally biased region" description="Basic and acidic residues" evidence="1">
    <location>
        <begin position="298"/>
        <end position="308"/>
    </location>
</feature>
<dbReference type="InterPro" id="IPR007730">
    <property type="entry name" value="SPOR-like_dom"/>
</dbReference>
<feature type="compositionally biased region" description="Basic and acidic residues" evidence="1">
    <location>
        <begin position="181"/>
        <end position="191"/>
    </location>
</feature>
<organism evidence="4 5">
    <name type="scientific">Bradyrhizobium ivorense</name>
    <dbReference type="NCBI Taxonomy" id="2511166"/>
    <lineage>
        <taxon>Bacteria</taxon>
        <taxon>Pseudomonadati</taxon>
        <taxon>Pseudomonadota</taxon>
        <taxon>Alphaproteobacteria</taxon>
        <taxon>Hyphomicrobiales</taxon>
        <taxon>Nitrobacteraceae</taxon>
        <taxon>Bradyrhizobium</taxon>
    </lineage>
</organism>
<dbReference type="GO" id="GO:0042834">
    <property type="term" value="F:peptidoglycan binding"/>
    <property type="evidence" value="ECO:0007669"/>
    <property type="project" value="InterPro"/>
</dbReference>
<gene>
    <name evidence="4" type="ORF">CI1B_52490</name>
</gene>
<accession>A0A508TJP8</accession>
<feature type="domain" description="SPOR" evidence="3">
    <location>
        <begin position="427"/>
        <end position="513"/>
    </location>
</feature>
<feature type="compositionally biased region" description="Basic and acidic residues" evidence="1">
    <location>
        <begin position="164"/>
        <end position="174"/>
    </location>
</feature>
<comment type="caution">
    <text evidence="4">The sequence shown here is derived from an EMBL/GenBank/DDBJ whole genome shotgun (WGS) entry which is preliminary data.</text>
</comment>
<proteinExistence type="predicted"/>
<evidence type="ECO:0000313" key="4">
    <source>
        <dbReference type="EMBL" id="VIO74476.1"/>
    </source>
</evidence>
<keyword evidence="2" id="KW-0472">Membrane</keyword>
<dbReference type="PROSITE" id="PS51724">
    <property type="entry name" value="SPOR"/>
    <property type="match status" value="1"/>
</dbReference>
<keyword evidence="2" id="KW-1133">Transmembrane helix</keyword>
<feature type="transmembrane region" description="Helical" evidence="2">
    <location>
        <begin position="234"/>
        <end position="254"/>
    </location>
</feature>
<dbReference type="Proteomes" id="UP000328092">
    <property type="component" value="Unassembled WGS sequence"/>
</dbReference>
<feature type="region of interest" description="Disordered" evidence="1">
    <location>
        <begin position="282"/>
        <end position="424"/>
    </location>
</feature>
<evidence type="ECO:0000259" key="3">
    <source>
        <dbReference type="PROSITE" id="PS51724"/>
    </source>
</evidence>
<dbReference type="InterPro" id="IPR036680">
    <property type="entry name" value="SPOR-like_sf"/>
</dbReference>
<evidence type="ECO:0000256" key="1">
    <source>
        <dbReference type="SAM" id="MobiDB-lite"/>
    </source>
</evidence>
<dbReference type="Gene3D" id="3.30.70.1070">
    <property type="entry name" value="Sporulation related repeat"/>
    <property type="match status" value="1"/>
</dbReference>
<evidence type="ECO:0000313" key="5">
    <source>
        <dbReference type="Proteomes" id="UP000328092"/>
    </source>
</evidence>
<feature type="compositionally biased region" description="Pro residues" evidence="1">
    <location>
        <begin position="328"/>
        <end position="345"/>
    </location>
</feature>
<feature type="compositionally biased region" description="Basic and acidic residues" evidence="1">
    <location>
        <begin position="15"/>
        <end position="30"/>
    </location>
</feature>
<feature type="region of interest" description="Disordered" evidence="1">
    <location>
        <begin position="1"/>
        <end position="232"/>
    </location>
</feature>
<protein>
    <recommendedName>
        <fullName evidence="3">SPOR domain-containing protein</fullName>
    </recommendedName>
</protein>
<dbReference type="Pfam" id="PF05036">
    <property type="entry name" value="SPOR"/>
    <property type="match status" value="1"/>
</dbReference>
<keyword evidence="5" id="KW-1185">Reference proteome</keyword>
<dbReference type="SUPFAM" id="SSF110997">
    <property type="entry name" value="Sporulation related repeat"/>
    <property type="match status" value="1"/>
</dbReference>
<feature type="compositionally biased region" description="Basic and acidic residues" evidence="1">
    <location>
        <begin position="94"/>
        <end position="104"/>
    </location>
</feature>
<reference evidence="4" key="1">
    <citation type="submission" date="2019-02" db="EMBL/GenBank/DDBJ databases">
        <authorList>
            <person name="Pothier F.J."/>
        </authorList>
    </citation>
    <scope>NUCLEOTIDE SEQUENCE</scope>
    <source>
        <strain evidence="4">CI-1B</strain>
    </source>
</reference>
<dbReference type="RefSeq" id="WP_139862280.1">
    <property type="nucleotide sequence ID" value="NZ_CAADFC020000020.1"/>
</dbReference>
<feature type="compositionally biased region" description="Low complexity" evidence="1">
    <location>
        <begin position="387"/>
        <end position="405"/>
    </location>
</feature>
<name>A0A508TJP8_9BRAD</name>